<reference evidence="8" key="1">
    <citation type="journal article" date="2023" name="Mol. Phylogenet. Evol.">
        <title>Genome-scale phylogeny and comparative genomics of the fungal order Sordariales.</title>
        <authorList>
            <person name="Hensen N."/>
            <person name="Bonometti L."/>
            <person name="Westerberg I."/>
            <person name="Brannstrom I.O."/>
            <person name="Guillou S."/>
            <person name="Cros-Aarteil S."/>
            <person name="Calhoun S."/>
            <person name="Haridas S."/>
            <person name="Kuo A."/>
            <person name="Mondo S."/>
            <person name="Pangilinan J."/>
            <person name="Riley R."/>
            <person name="LaButti K."/>
            <person name="Andreopoulos B."/>
            <person name="Lipzen A."/>
            <person name="Chen C."/>
            <person name="Yan M."/>
            <person name="Daum C."/>
            <person name="Ng V."/>
            <person name="Clum A."/>
            <person name="Steindorff A."/>
            <person name="Ohm R.A."/>
            <person name="Martin F."/>
            <person name="Silar P."/>
            <person name="Natvig D.O."/>
            <person name="Lalanne C."/>
            <person name="Gautier V."/>
            <person name="Ament-Velasquez S.L."/>
            <person name="Kruys A."/>
            <person name="Hutchinson M.I."/>
            <person name="Powell A.J."/>
            <person name="Barry K."/>
            <person name="Miller A.N."/>
            <person name="Grigoriev I.V."/>
            <person name="Debuchy R."/>
            <person name="Gladieux P."/>
            <person name="Hiltunen Thoren M."/>
            <person name="Johannesson H."/>
        </authorList>
    </citation>
    <scope>NUCLEOTIDE SEQUENCE</scope>
    <source>
        <strain evidence="8">CBS 892.96</strain>
    </source>
</reference>
<feature type="domain" description="PPIase FKBP-type" evidence="7">
    <location>
        <begin position="57"/>
        <end position="145"/>
    </location>
</feature>
<comment type="catalytic activity">
    <reaction evidence="1 6">
        <text>[protein]-peptidylproline (omega=180) = [protein]-peptidylproline (omega=0)</text>
        <dbReference type="Rhea" id="RHEA:16237"/>
        <dbReference type="Rhea" id="RHEA-COMP:10747"/>
        <dbReference type="Rhea" id="RHEA-COMP:10748"/>
        <dbReference type="ChEBI" id="CHEBI:83833"/>
        <dbReference type="ChEBI" id="CHEBI:83834"/>
        <dbReference type="EC" id="5.2.1.8"/>
    </reaction>
</comment>
<evidence type="ECO:0000256" key="4">
    <source>
        <dbReference type="ARBA" id="ARBA00023110"/>
    </source>
</evidence>
<comment type="function">
    <text evidence="2">PPIases accelerate the folding of proteins. It catalyzes the cis-trans isomerization of proline imidic peptide bonds in oligopeptides.</text>
</comment>
<dbReference type="EC" id="5.2.1.8" evidence="3 6"/>
<organism evidence="8 9">
    <name type="scientific">Triangularia setosa</name>
    <dbReference type="NCBI Taxonomy" id="2587417"/>
    <lineage>
        <taxon>Eukaryota</taxon>
        <taxon>Fungi</taxon>
        <taxon>Dikarya</taxon>
        <taxon>Ascomycota</taxon>
        <taxon>Pezizomycotina</taxon>
        <taxon>Sordariomycetes</taxon>
        <taxon>Sordariomycetidae</taxon>
        <taxon>Sordariales</taxon>
        <taxon>Podosporaceae</taxon>
        <taxon>Triangularia</taxon>
    </lineage>
</organism>
<evidence type="ECO:0000256" key="5">
    <source>
        <dbReference type="ARBA" id="ARBA00023235"/>
    </source>
</evidence>
<evidence type="ECO:0000256" key="3">
    <source>
        <dbReference type="ARBA" id="ARBA00013194"/>
    </source>
</evidence>
<dbReference type="Gene3D" id="3.10.50.40">
    <property type="match status" value="1"/>
</dbReference>
<dbReference type="GO" id="GO:0005783">
    <property type="term" value="C:endoplasmic reticulum"/>
    <property type="evidence" value="ECO:0007669"/>
    <property type="project" value="TreeGrafter"/>
</dbReference>
<dbReference type="GO" id="GO:0003755">
    <property type="term" value="F:peptidyl-prolyl cis-trans isomerase activity"/>
    <property type="evidence" value="ECO:0007669"/>
    <property type="project" value="UniProtKB-KW"/>
</dbReference>
<gene>
    <name evidence="8" type="ORF">QBC36DRAFT_227188</name>
</gene>
<evidence type="ECO:0000256" key="2">
    <source>
        <dbReference type="ARBA" id="ARBA00002388"/>
    </source>
</evidence>
<dbReference type="PROSITE" id="PS50059">
    <property type="entry name" value="FKBP_PPIASE"/>
    <property type="match status" value="1"/>
</dbReference>
<comment type="caution">
    <text evidence="8">The sequence shown here is derived from an EMBL/GenBank/DDBJ whole genome shotgun (WGS) entry which is preliminary data.</text>
</comment>
<dbReference type="Proteomes" id="UP001302321">
    <property type="component" value="Unassembled WGS sequence"/>
</dbReference>
<dbReference type="SUPFAM" id="SSF54534">
    <property type="entry name" value="FKBP-like"/>
    <property type="match status" value="1"/>
</dbReference>
<keyword evidence="4 6" id="KW-0697">Rotamase</keyword>
<evidence type="ECO:0000313" key="9">
    <source>
        <dbReference type="Proteomes" id="UP001302321"/>
    </source>
</evidence>
<dbReference type="Pfam" id="PF00254">
    <property type="entry name" value="FKBP_C"/>
    <property type="match status" value="1"/>
</dbReference>
<dbReference type="InterPro" id="IPR046357">
    <property type="entry name" value="PPIase_dom_sf"/>
</dbReference>
<dbReference type="PANTHER" id="PTHR45779">
    <property type="entry name" value="PEPTIDYLPROLYL ISOMERASE"/>
    <property type="match status" value="1"/>
</dbReference>
<dbReference type="FunFam" id="3.10.50.40:FF:000006">
    <property type="entry name" value="Peptidyl-prolyl cis-trans isomerase"/>
    <property type="match status" value="1"/>
</dbReference>
<protein>
    <recommendedName>
        <fullName evidence="3 6">peptidylprolyl isomerase</fullName>
        <ecNumber evidence="3 6">5.2.1.8</ecNumber>
    </recommendedName>
</protein>
<name>A0AAN6WG68_9PEZI</name>
<evidence type="ECO:0000256" key="6">
    <source>
        <dbReference type="PROSITE-ProRule" id="PRU00277"/>
    </source>
</evidence>
<evidence type="ECO:0000259" key="7">
    <source>
        <dbReference type="PROSITE" id="PS50059"/>
    </source>
</evidence>
<proteinExistence type="predicted"/>
<accession>A0AAN6WG68</accession>
<reference evidence="8" key="2">
    <citation type="submission" date="2023-05" db="EMBL/GenBank/DDBJ databases">
        <authorList>
            <consortium name="Lawrence Berkeley National Laboratory"/>
            <person name="Steindorff A."/>
            <person name="Hensen N."/>
            <person name="Bonometti L."/>
            <person name="Westerberg I."/>
            <person name="Brannstrom I.O."/>
            <person name="Guillou S."/>
            <person name="Cros-Aarteil S."/>
            <person name="Calhoun S."/>
            <person name="Haridas S."/>
            <person name="Kuo A."/>
            <person name="Mondo S."/>
            <person name="Pangilinan J."/>
            <person name="Riley R."/>
            <person name="Labutti K."/>
            <person name="Andreopoulos B."/>
            <person name="Lipzen A."/>
            <person name="Chen C."/>
            <person name="Yanf M."/>
            <person name="Daum C."/>
            <person name="Ng V."/>
            <person name="Clum A."/>
            <person name="Ohm R."/>
            <person name="Martin F."/>
            <person name="Silar P."/>
            <person name="Natvig D."/>
            <person name="Lalanne C."/>
            <person name="Gautier V."/>
            <person name="Ament-Velasquez S.L."/>
            <person name="Kruys A."/>
            <person name="Hutchinson M.I."/>
            <person name="Powell A.J."/>
            <person name="Barry K."/>
            <person name="Miller A.N."/>
            <person name="Grigoriev I.V."/>
            <person name="Debuchy R."/>
            <person name="Gladieux P."/>
            <person name="Thoren M.H."/>
            <person name="Johannesson H."/>
        </authorList>
    </citation>
    <scope>NUCLEOTIDE SEQUENCE</scope>
    <source>
        <strain evidence="8">CBS 892.96</strain>
    </source>
</reference>
<evidence type="ECO:0000313" key="8">
    <source>
        <dbReference type="EMBL" id="KAK4181474.1"/>
    </source>
</evidence>
<dbReference type="InterPro" id="IPR044609">
    <property type="entry name" value="FKBP2/11"/>
</dbReference>
<dbReference type="EMBL" id="MU866086">
    <property type="protein sequence ID" value="KAK4181474.1"/>
    <property type="molecule type" value="Genomic_DNA"/>
</dbReference>
<sequence length="145" mass="15707">MFRSSIFQQATRSLRQLTPATRNLSFTAARMGIPTDAPKGLIIEVQTPGSGPEVKKGDSVDVHYKGTLENGTEFDQSYKRGQPLNFTVGAGMVIQGWDAGLVGMQVGEKRKLTIPSELAYGERGIPGVIPAKATLIFETELVKIK</sequence>
<dbReference type="InterPro" id="IPR001179">
    <property type="entry name" value="PPIase_FKBP_dom"/>
</dbReference>
<dbReference type="AlphaFoldDB" id="A0AAN6WG68"/>
<evidence type="ECO:0000256" key="1">
    <source>
        <dbReference type="ARBA" id="ARBA00000971"/>
    </source>
</evidence>
<keyword evidence="5 6" id="KW-0413">Isomerase</keyword>
<keyword evidence="9" id="KW-1185">Reference proteome</keyword>
<dbReference type="PANTHER" id="PTHR45779:SF7">
    <property type="entry name" value="PEPTIDYLPROLYL ISOMERASE"/>
    <property type="match status" value="1"/>
</dbReference>